<dbReference type="InterPro" id="IPR007219">
    <property type="entry name" value="XnlR_reg_dom"/>
</dbReference>
<dbReference type="AlphaFoldDB" id="A0AA39QVG3"/>
<comment type="caution">
    <text evidence="5">The sequence shown here is derived from an EMBL/GenBank/DDBJ whole genome shotgun (WGS) entry which is preliminary data.</text>
</comment>
<dbReference type="SMART" id="SM00906">
    <property type="entry name" value="Fungal_trans"/>
    <property type="match status" value="1"/>
</dbReference>
<protein>
    <recommendedName>
        <fullName evidence="4">Zn(2)-C6 fungal-type domain-containing protein</fullName>
    </recommendedName>
</protein>
<dbReference type="InterPro" id="IPR001138">
    <property type="entry name" value="Zn2Cys6_DnaBD"/>
</dbReference>
<accession>A0AA39QVG3</accession>
<dbReference type="InterPro" id="IPR050797">
    <property type="entry name" value="Carb_Metab_Trans_Reg"/>
</dbReference>
<dbReference type="PANTHER" id="PTHR31668:SF4">
    <property type="entry name" value="TRANSCRIPTIONAL ACTIVATOR PROTEIN DAL81"/>
    <property type="match status" value="1"/>
</dbReference>
<feature type="region of interest" description="Disordered" evidence="3">
    <location>
        <begin position="656"/>
        <end position="679"/>
    </location>
</feature>
<feature type="compositionally biased region" description="Basic and acidic residues" evidence="3">
    <location>
        <begin position="656"/>
        <end position="668"/>
    </location>
</feature>
<dbReference type="Proteomes" id="UP001166286">
    <property type="component" value="Unassembled WGS sequence"/>
</dbReference>
<keyword evidence="1" id="KW-0479">Metal-binding</keyword>
<dbReference type="SMART" id="SM00066">
    <property type="entry name" value="GAL4"/>
    <property type="match status" value="1"/>
</dbReference>
<dbReference type="InterPro" id="IPR036864">
    <property type="entry name" value="Zn2-C6_fun-type_DNA-bd_sf"/>
</dbReference>
<dbReference type="Pfam" id="PF04082">
    <property type="entry name" value="Fungal_trans"/>
    <property type="match status" value="1"/>
</dbReference>
<proteinExistence type="predicted"/>
<dbReference type="GO" id="GO:0005634">
    <property type="term" value="C:nucleus"/>
    <property type="evidence" value="ECO:0007669"/>
    <property type="project" value="TreeGrafter"/>
</dbReference>
<evidence type="ECO:0000313" key="6">
    <source>
        <dbReference type="Proteomes" id="UP001166286"/>
    </source>
</evidence>
<dbReference type="PANTHER" id="PTHR31668">
    <property type="entry name" value="GLUCOSE TRANSPORT TRANSCRIPTION REGULATOR RGT1-RELATED-RELATED"/>
    <property type="match status" value="1"/>
</dbReference>
<dbReference type="GO" id="GO:0008270">
    <property type="term" value="F:zinc ion binding"/>
    <property type="evidence" value="ECO:0007669"/>
    <property type="project" value="InterPro"/>
</dbReference>
<dbReference type="CDD" id="cd00067">
    <property type="entry name" value="GAL4"/>
    <property type="match status" value="1"/>
</dbReference>
<dbReference type="GO" id="GO:0001080">
    <property type="term" value="P:nitrogen catabolite activation of transcription from RNA polymerase II promoter"/>
    <property type="evidence" value="ECO:0007669"/>
    <property type="project" value="TreeGrafter"/>
</dbReference>
<organism evidence="5 6">
    <name type="scientific">Cladonia borealis</name>
    <dbReference type="NCBI Taxonomy" id="184061"/>
    <lineage>
        <taxon>Eukaryota</taxon>
        <taxon>Fungi</taxon>
        <taxon>Dikarya</taxon>
        <taxon>Ascomycota</taxon>
        <taxon>Pezizomycotina</taxon>
        <taxon>Lecanoromycetes</taxon>
        <taxon>OSLEUM clade</taxon>
        <taxon>Lecanoromycetidae</taxon>
        <taxon>Lecanorales</taxon>
        <taxon>Lecanorineae</taxon>
        <taxon>Cladoniaceae</taxon>
        <taxon>Cladonia</taxon>
    </lineage>
</organism>
<evidence type="ECO:0000256" key="2">
    <source>
        <dbReference type="ARBA" id="ARBA00023242"/>
    </source>
</evidence>
<keyword evidence="2" id="KW-0539">Nucleus</keyword>
<reference evidence="5" key="1">
    <citation type="submission" date="2023-03" db="EMBL/GenBank/DDBJ databases">
        <title>Complete genome of Cladonia borealis.</title>
        <authorList>
            <person name="Park H."/>
        </authorList>
    </citation>
    <scope>NUCLEOTIDE SEQUENCE</scope>
    <source>
        <strain evidence="5">ANT050790</strain>
    </source>
</reference>
<dbReference type="CDD" id="cd12148">
    <property type="entry name" value="fungal_TF_MHR"/>
    <property type="match status" value="1"/>
</dbReference>
<dbReference type="Gene3D" id="4.10.240.10">
    <property type="entry name" value="Zn(2)-C6 fungal-type DNA-binding domain"/>
    <property type="match status" value="1"/>
</dbReference>
<evidence type="ECO:0000313" key="5">
    <source>
        <dbReference type="EMBL" id="KAK0509176.1"/>
    </source>
</evidence>
<dbReference type="GO" id="GO:0006351">
    <property type="term" value="P:DNA-templated transcription"/>
    <property type="evidence" value="ECO:0007669"/>
    <property type="project" value="InterPro"/>
</dbReference>
<gene>
    <name evidence="5" type="ORF">JMJ35_008547</name>
</gene>
<keyword evidence="6" id="KW-1185">Reference proteome</keyword>
<dbReference type="GO" id="GO:0003677">
    <property type="term" value="F:DNA binding"/>
    <property type="evidence" value="ECO:0007669"/>
    <property type="project" value="InterPro"/>
</dbReference>
<feature type="region of interest" description="Disordered" evidence="3">
    <location>
        <begin position="117"/>
        <end position="146"/>
    </location>
</feature>
<dbReference type="EMBL" id="JAFEKC020000019">
    <property type="protein sequence ID" value="KAK0509176.1"/>
    <property type="molecule type" value="Genomic_DNA"/>
</dbReference>
<name>A0AA39QVG3_9LECA</name>
<dbReference type="GO" id="GO:0000981">
    <property type="term" value="F:DNA-binding transcription factor activity, RNA polymerase II-specific"/>
    <property type="evidence" value="ECO:0007669"/>
    <property type="project" value="InterPro"/>
</dbReference>
<dbReference type="PROSITE" id="PS00463">
    <property type="entry name" value="ZN2_CY6_FUNGAL_1"/>
    <property type="match status" value="1"/>
</dbReference>
<feature type="compositionally biased region" description="Basic and acidic residues" evidence="3">
    <location>
        <begin position="120"/>
        <end position="139"/>
    </location>
</feature>
<evidence type="ECO:0000256" key="1">
    <source>
        <dbReference type="ARBA" id="ARBA00022723"/>
    </source>
</evidence>
<feature type="domain" description="Zn(2)-C6 fungal-type" evidence="4">
    <location>
        <begin position="76"/>
        <end position="108"/>
    </location>
</feature>
<dbReference type="PROSITE" id="PS50048">
    <property type="entry name" value="ZN2_CY6_FUNGAL_2"/>
    <property type="match status" value="1"/>
</dbReference>
<sequence>MSKLGRLLVLDISQSQYQWQPAMDTTSASYQNLPSGQSNHRPTTLVHSRSYDSQAFVIDEDGTSPSVEQNPSKSRPCDACRKRKSRCVVNEGAPKCVLCEFHNQRCTYVEVPQSRKRKSVNLEDEVKGVKKKSPDEGPHRRFSQHVLSPRSLEPPIDDYANLKGPSLLKKTLGLQRHRHGLYVGSSGEHEPSLIRLNQTGDDKFGIGADSFRHVNEQESFLMQPDEGTEHYEEELEDLDAIEAIVSPHGKSLINLYFRIVHPSFPILHKKVYLEKYERTHREFSPAILAAVYILALNFWSYSSELANLQKPDVIALEELARKTLGYVISRPKISTVEAGLLLLQTPKGDTWSLTAQMVAVGQDLGLHLDCSTWKIPSWERGLRKRLAWALYMQDTWASLVHGRPSHIASSEWAVKELTEKDFPENAADEDDEEGSTEVEKGRQLFCHMVYLAEILSDILHNLYSIRAEQQILDIGTDATRFVLAKAKPLQIRLKEWFASLPETLSMSDVKVRKLSSTGYLHLAYFASEITLHRRILRTLSTCTDSHLLDICRTAAKTRLISAMGFVNRLKPEHLQSFWYFASKFNFALIGIFQSLLCATALSKEEAIFYLARLDEYRWTLRVSSKSAEFLEQSMTMIDRAAKDLKTVCLDDSRYLLPPHDEQHPDSSNRTEGGGGAMSYEHSVASASYEEEYEPLRDARETMQNYFPTQFEAEGMGFEQREFWAAREKEEGQGQGQGQWGWEEGMYGEQVEHGGAEGGHGMG</sequence>
<dbReference type="SUPFAM" id="SSF57701">
    <property type="entry name" value="Zn2/Cys6 DNA-binding domain"/>
    <property type="match status" value="1"/>
</dbReference>
<dbReference type="Pfam" id="PF00172">
    <property type="entry name" value="Zn_clus"/>
    <property type="match status" value="1"/>
</dbReference>
<evidence type="ECO:0000256" key="3">
    <source>
        <dbReference type="SAM" id="MobiDB-lite"/>
    </source>
</evidence>
<evidence type="ECO:0000259" key="4">
    <source>
        <dbReference type="PROSITE" id="PS50048"/>
    </source>
</evidence>